<feature type="compositionally biased region" description="Basic and acidic residues" evidence="1">
    <location>
        <begin position="220"/>
        <end position="242"/>
    </location>
</feature>
<comment type="caution">
    <text evidence="2">The sequence shown here is derived from an EMBL/GenBank/DDBJ whole genome shotgun (WGS) entry which is preliminary data.</text>
</comment>
<organism evidence="2 3">
    <name type="scientific">Parasphingorhabdus flavimaris</name>
    <dbReference type="NCBI Taxonomy" id="266812"/>
    <lineage>
        <taxon>Bacteria</taxon>
        <taxon>Pseudomonadati</taxon>
        <taxon>Pseudomonadota</taxon>
        <taxon>Alphaproteobacteria</taxon>
        <taxon>Sphingomonadales</taxon>
        <taxon>Sphingomonadaceae</taxon>
        <taxon>Parasphingorhabdus</taxon>
    </lineage>
</organism>
<dbReference type="RefSeq" id="WP_176279921.1">
    <property type="nucleotide sequence ID" value="NZ_JABWMH010000003.1"/>
</dbReference>
<feature type="compositionally biased region" description="Basic and acidic residues" evidence="1">
    <location>
        <begin position="106"/>
        <end position="159"/>
    </location>
</feature>
<dbReference type="Proteomes" id="UP000652427">
    <property type="component" value="Unassembled WGS sequence"/>
</dbReference>
<accession>A0ABX2N466</accession>
<gene>
    <name evidence="2" type="ORF">HUO14_11240</name>
</gene>
<evidence type="ECO:0000313" key="3">
    <source>
        <dbReference type="Proteomes" id="UP000652427"/>
    </source>
</evidence>
<feature type="compositionally biased region" description="Basic and acidic residues" evidence="1">
    <location>
        <begin position="166"/>
        <end position="196"/>
    </location>
</feature>
<sequence length="242" mass="27756">MIQFKIPGTLKSVVAVGALLGLGGCMYGGTGYYGDGYVNNAGYQCDPYAPFDDYYACDSGYGFANIGFGGGWYDQYYYPGYGVYIFDRVGRRHAMRDTHRRHWARQRAEFGGHHARGQDRNPERHADRRDRRDLRGDATRDQRRGQYRDDRAARGDRGNRTVRRTARPDREGQAAPTRNRDNRAERPSRRTARATDARPSVQPQSRARPAARSAQTSRPARAERPRYSERTSRIDRERLNDD</sequence>
<proteinExistence type="predicted"/>
<protein>
    <recommendedName>
        <fullName evidence="4">Peptidase</fullName>
    </recommendedName>
</protein>
<dbReference type="PROSITE" id="PS51257">
    <property type="entry name" value="PROKAR_LIPOPROTEIN"/>
    <property type="match status" value="1"/>
</dbReference>
<feature type="compositionally biased region" description="Low complexity" evidence="1">
    <location>
        <begin position="202"/>
        <end position="219"/>
    </location>
</feature>
<name>A0ABX2N466_9SPHN</name>
<keyword evidence="3" id="KW-1185">Reference proteome</keyword>
<dbReference type="EMBL" id="JABWMH010000003">
    <property type="protein sequence ID" value="NVD28477.1"/>
    <property type="molecule type" value="Genomic_DNA"/>
</dbReference>
<reference evidence="2 3" key="1">
    <citation type="submission" date="2020-06" db="EMBL/GenBank/DDBJ databases">
        <authorList>
            <person name="Kim S.-J."/>
            <person name="Park S.-J."/>
        </authorList>
    </citation>
    <scope>NUCLEOTIDE SEQUENCE [LARGE SCALE GENOMIC DNA]</scope>
    <source>
        <strain evidence="2 3">SW-151</strain>
    </source>
</reference>
<evidence type="ECO:0008006" key="4">
    <source>
        <dbReference type="Google" id="ProtNLM"/>
    </source>
</evidence>
<feature type="region of interest" description="Disordered" evidence="1">
    <location>
        <begin position="105"/>
        <end position="242"/>
    </location>
</feature>
<evidence type="ECO:0000256" key="1">
    <source>
        <dbReference type="SAM" id="MobiDB-lite"/>
    </source>
</evidence>
<evidence type="ECO:0000313" key="2">
    <source>
        <dbReference type="EMBL" id="NVD28477.1"/>
    </source>
</evidence>